<protein>
    <recommendedName>
        <fullName evidence="2">RNA pseudouridylate synthase</fullName>
    </recommendedName>
    <alternativeName>
        <fullName evidence="3">RNA-uridine isomerase</fullName>
    </alternativeName>
</protein>
<dbReference type="Gene3D" id="3.30.2350.10">
    <property type="entry name" value="Pseudouridine synthase"/>
    <property type="match status" value="1"/>
</dbReference>
<dbReference type="EMBL" id="AWWH01000164">
    <property type="protein sequence ID" value="ETA73688.1"/>
    <property type="molecule type" value="Genomic_DNA"/>
</dbReference>
<dbReference type="GO" id="GO:0000455">
    <property type="term" value="P:enzyme-directed rRNA pseudouridine synthesis"/>
    <property type="evidence" value="ECO:0007669"/>
    <property type="project" value="TreeGrafter"/>
</dbReference>
<proteinExistence type="predicted"/>
<dbReference type="AlphaFoldDB" id="V7HWU5"/>
<dbReference type="SUPFAM" id="SSF55120">
    <property type="entry name" value="Pseudouridine synthase"/>
    <property type="match status" value="1"/>
</dbReference>
<reference evidence="5 6" key="1">
    <citation type="journal article" date="2014" name="Genome Announc.">
        <title>The Genome of the Predominant Equine Lactobacillus Species, Lactobacillus equi, Is Reflective of Its Lifestyle Adaptations to an Herbivorous Host.</title>
        <authorList>
            <person name="O'Donnell M.M."/>
            <person name="Harris H.M."/>
            <person name="O'Toole P.W."/>
            <person name="Ross R.P."/>
        </authorList>
    </citation>
    <scope>NUCLEOTIDE SEQUENCE [LARGE SCALE GENOMIC DNA]</scope>
    <source>
        <strain evidence="5 6">DPC 6820</strain>
    </source>
</reference>
<evidence type="ECO:0000256" key="1">
    <source>
        <dbReference type="ARBA" id="ARBA00000073"/>
    </source>
</evidence>
<dbReference type="GO" id="GO:0009982">
    <property type="term" value="F:pseudouridine synthase activity"/>
    <property type="evidence" value="ECO:0007669"/>
    <property type="project" value="InterPro"/>
</dbReference>
<dbReference type="Proteomes" id="UP000018559">
    <property type="component" value="Unassembled WGS sequence"/>
</dbReference>
<dbReference type="GO" id="GO:0003723">
    <property type="term" value="F:RNA binding"/>
    <property type="evidence" value="ECO:0007669"/>
    <property type="project" value="InterPro"/>
</dbReference>
<evidence type="ECO:0000313" key="6">
    <source>
        <dbReference type="Proteomes" id="UP000018559"/>
    </source>
</evidence>
<dbReference type="PATRIC" id="fig|1392007.3.peg.1519"/>
<sequence>MEFKIIKKDTKPQSLRNFLTAKKMSGRLQTKIRRGLVEVYWGQEKLTLTSKLKDAGELRLITLEPEASQAITASTGEIKVVYEDSNYLVADKPAGLASVPGPSETSDTLANRIKGYLLAQGLNDVAVHVLTRLDYNTSGLVLVAKNSLAQGWISAYQDQMIKEYRALVSGHLAQASGRLDFPLQKDSDSFRQIVTAAGKKALTDYWLLESYPKCQLVKIILQTGRTHQIRAHFAHLGHPLVGDELYGGPRAQELGRQLLHAHKLSFYDPFSGQLRSLTSSLPEIFAQACQS</sequence>
<dbReference type="PROSITE" id="PS01129">
    <property type="entry name" value="PSI_RLU"/>
    <property type="match status" value="1"/>
</dbReference>
<dbReference type="InterPro" id="IPR006224">
    <property type="entry name" value="PsdUridine_synth_RluA-like_CS"/>
</dbReference>
<evidence type="ECO:0000256" key="2">
    <source>
        <dbReference type="ARBA" id="ARBA00031870"/>
    </source>
</evidence>
<evidence type="ECO:0000259" key="4">
    <source>
        <dbReference type="Pfam" id="PF00849"/>
    </source>
</evidence>
<dbReference type="RefSeq" id="WP_023860117.1">
    <property type="nucleotide sequence ID" value="NZ_AWWH01000164.1"/>
</dbReference>
<feature type="domain" description="Pseudouridine synthase RsuA/RluA-like" evidence="4">
    <location>
        <begin position="86"/>
        <end position="235"/>
    </location>
</feature>
<evidence type="ECO:0000313" key="5">
    <source>
        <dbReference type="EMBL" id="ETA73688.1"/>
    </source>
</evidence>
<dbReference type="InterPro" id="IPR050188">
    <property type="entry name" value="RluA_PseudoU_synthase"/>
</dbReference>
<dbReference type="Pfam" id="PF00849">
    <property type="entry name" value="PseudoU_synth_2"/>
    <property type="match status" value="1"/>
</dbReference>
<dbReference type="PANTHER" id="PTHR21600">
    <property type="entry name" value="MITOCHONDRIAL RNA PSEUDOURIDINE SYNTHASE"/>
    <property type="match status" value="1"/>
</dbReference>
<accession>V7HWU5</accession>
<comment type="catalytic activity">
    <reaction evidence="1">
        <text>a uridine in RNA = a pseudouridine in RNA</text>
        <dbReference type="Rhea" id="RHEA:48348"/>
        <dbReference type="Rhea" id="RHEA-COMP:12068"/>
        <dbReference type="Rhea" id="RHEA-COMP:12069"/>
        <dbReference type="ChEBI" id="CHEBI:65314"/>
        <dbReference type="ChEBI" id="CHEBI:65315"/>
    </reaction>
</comment>
<dbReference type="InterPro" id="IPR020103">
    <property type="entry name" value="PsdUridine_synth_cat_dom_sf"/>
</dbReference>
<organism evidence="5 6">
    <name type="scientific">Ligilactobacillus equi DPC 6820</name>
    <dbReference type="NCBI Taxonomy" id="1392007"/>
    <lineage>
        <taxon>Bacteria</taxon>
        <taxon>Bacillati</taxon>
        <taxon>Bacillota</taxon>
        <taxon>Bacilli</taxon>
        <taxon>Lactobacillales</taxon>
        <taxon>Lactobacillaceae</taxon>
        <taxon>Ligilactobacillus</taxon>
    </lineage>
</organism>
<dbReference type="InterPro" id="IPR006145">
    <property type="entry name" value="PsdUridine_synth_RsuA/RluA"/>
</dbReference>
<dbReference type="CDD" id="cd02869">
    <property type="entry name" value="PseudoU_synth_RluA_like"/>
    <property type="match status" value="1"/>
</dbReference>
<gene>
    <name evidence="5" type="ORF">LEQ_1126</name>
</gene>
<name>V7HWU5_9LACO</name>
<evidence type="ECO:0000256" key="3">
    <source>
        <dbReference type="ARBA" id="ARBA00033164"/>
    </source>
</evidence>
<dbReference type="GO" id="GO:0140098">
    <property type="term" value="F:catalytic activity, acting on RNA"/>
    <property type="evidence" value="ECO:0007669"/>
    <property type="project" value="UniProtKB-ARBA"/>
</dbReference>
<keyword evidence="6" id="KW-1185">Reference proteome</keyword>
<dbReference type="PANTHER" id="PTHR21600:SF35">
    <property type="entry name" value="PSEUDOURIDINE SYNTHASE"/>
    <property type="match status" value="1"/>
</dbReference>
<comment type="caution">
    <text evidence="5">The sequence shown here is derived from an EMBL/GenBank/DDBJ whole genome shotgun (WGS) entry which is preliminary data.</text>
</comment>